<evidence type="ECO:0000256" key="3">
    <source>
        <dbReference type="ARBA" id="ARBA00022833"/>
    </source>
</evidence>
<feature type="compositionally biased region" description="Basic and acidic residues" evidence="5">
    <location>
        <begin position="395"/>
        <end position="405"/>
    </location>
</feature>
<dbReference type="Gene3D" id="6.10.140.2220">
    <property type="match status" value="1"/>
</dbReference>
<feature type="compositionally biased region" description="Basic residues" evidence="5">
    <location>
        <begin position="933"/>
        <end position="946"/>
    </location>
</feature>
<feature type="compositionally biased region" description="Low complexity" evidence="5">
    <location>
        <begin position="253"/>
        <end position="265"/>
    </location>
</feature>
<organism evidence="7 8">
    <name type="scientific">Anaeramoeba flamelloides</name>
    <dbReference type="NCBI Taxonomy" id="1746091"/>
    <lineage>
        <taxon>Eukaryota</taxon>
        <taxon>Metamonada</taxon>
        <taxon>Anaeramoebidae</taxon>
        <taxon>Anaeramoeba</taxon>
    </lineage>
</organism>
<protein>
    <recommendedName>
        <fullName evidence="6">MYND-type domain-containing protein</fullName>
    </recommendedName>
</protein>
<name>A0ABQ8ZC48_9EUKA</name>
<feature type="region of interest" description="Disordered" evidence="5">
    <location>
        <begin position="248"/>
        <end position="311"/>
    </location>
</feature>
<evidence type="ECO:0000256" key="2">
    <source>
        <dbReference type="ARBA" id="ARBA00022771"/>
    </source>
</evidence>
<keyword evidence="2 4" id="KW-0863">Zinc-finger</keyword>
<feature type="region of interest" description="Disordered" evidence="5">
    <location>
        <begin position="733"/>
        <end position="764"/>
    </location>
</feature>
<evidence type="ECO:0000259" key="6">
    <source>
        <dbReference type="PROSITE" id="PS50865"/>
    </source>
</evidence>
<dbReference type="PROSITE" id="PS50865">
    <property type="entry name" value="ZF_MYND_2"/>
    <property type="match status" value="1"/>
</dbReference>
<feature type="region of interest" description="Disordered" evidence="5">
    <location>
        <begin position="395"/>
        <end position="629"/>
    </location>
</feature>
<evidence type="ECO:0000256" key="5">
    <source>
        <dbReference type="SAM" id="MobiDB-lite"/>
    </source>
</evidence>
<evidence type="ECO:0000313" key="8">
    <source>
        <dbReference type="Proteomes" id="UP001150062"/>
    </source>
</evidence>
<feature type="domain" description="MYND-type" evidence="6">
    <location>
        <begin position="979"/>
        <end position="1023"/>
    </location>
</feature>
<feature type="compositionally biased region" description="Low complexity" evidence="5">
    <location>
        <begin position="536"/>
        <end position="576"/>
    </location>
</feature>
<dbReference type="InterPro" id="IPR002893">
    <property type="entry name" value="Znf_MYND"/>
</dbReference>
<dbReference type="Proteomes" id="UP001150062">
    <property type="component" value="Unassembled WGS sequence"/>
</dbReference>
<feature type="compositionally biased region" description="Basic and acidic residues" evidence="5">
    <location>
        <begin position="475"/>
        <end position="494"/>
    </location>
</feature>
<feature type="compositionally biased region" description="Acidic residues" evidence="5">
    <location>
        <begin position="584"/>
        <end position="613"/>
    </location>
</feature>
<dbReference type="Pfam" id="PF01753">
    <property type="entry name" value="zf-MYND"/>
    <property type="match status" value="1"/>
</dbReference>
<feature type="compositionally biased region" description="Basic and acidic residues" evidence="5">
    <location>
        <begin position="739"/>
        <end position="753"/>
    </location>
</feature>
<evidence type="ECO:0000256" key="4">
    <source>
        <dbReference type="PROSITE-ProRule" id="PRU00134"/>
    </source>
</evidence>
<feature type="compositionally biased region" description="Basic and acidic residues" evidence="5">
    <location>
        <begin position="272"/>
        <end position="298"/>
    </location>
</feature>
<keyword evidence="1" id="KW-0479">Metal-binding</keyword>
<feature type="compositionally biased region" description="Basic and acidic residues" evidence="5">
    <location>
        <begin position="502"/>
        <end position="535"/>
    </location>
</feature>
<evidence type="ECO:0000313" key="7">
    <source>
        <dbReference type="EMBL" id="KAJ6254446.1"/>
    </source>
</evidence>
<gene>
    <name evidence="7" type="ORF">M0813_12406</name>
</gene>
<feature type="compositionally biased region" description="Acidic residues" evidence="5">
    <location>
        <begin position="406"/>
        <end position="431"/>
    </location>
</feature>
<evidence type="ECO:0000256" key="1">
    <source>
        <dbReference type="ARBA" id="ARBA00022723"/>
    </source>
</evidence>
<keyword evidence="3" id="KW-0862">Zinc</keyword>
<feature type="compositionally biased region" description="Basic and acidic residues" evidence="5">
    <location>
        <begin position="449"/>
        <end position="466"/>
    </location>
</feature>
<keyword evidence="8" id="KW-1185">Reference proteome</keyword>
<dbReference type="EMBL" id="JAOAOG010000020">
    <property type="protein sequence ID" value="KAJ6254446.1"/>
    <property type="molecule type" value="Genomic_DNA"/>
</dbReference>
<accession>A0ABQ8ZC48</accession>
<comment type="caution">
    <text evidence="7">The sequence shown here is derived from an EMBL/GenBank/DDBJ whole genome shotgun (WGS) entry which is preliminary data.</text>
</comment>
<reference evidence="7" key="1">
    <citation type="submission" date="2022-08" db="EMBL/GenBank/DDBJ databases">
        <title>Novel sulfate-reducing endosymbionts in the free-living metamonad Anaeramoeba.</title>
        <authorList>
            <person name="Jerlstrom-Hultqvist J."/>
            <person name="Cepicka I."/>
            <person name="Gallot-Lavallee L."/>
            <person name="Salas-Leiva D."/>
            <person name="Curtis B.A."/>
            <person name="Zahonova K."/>
            <person name="Pipaliya S."/>
            <person name="Dacks J."/>
            <person name="Roger A.J."/>
        </authorList>
    </citation>
    <scope>NUCLEOTIDE SEQUENCE</scope>
    <source>
        <strain evidence="7">Schooner1</strain>
    </source>
</reference>
<proteinExistence type="predicted"/>
<feature type="region of interest" description="Disordered" evidence="5">
    <location>
        <begin position="930"/>
        <end position="954"/>
    </location>
</feature>
<sequence>MTKIQDRALFCEYLPNTLLVGNGKKHTRSEGTLLLIFESGSVCCYPINDKTLRSISEYAVALSTESTLKPRNKSKIEYSSIDAQLPRKDLVKIDVLKFPKRTDGTPIHPRKIALSPNKKFLLIIGVEYSKQRRLIVYKILSNSKDPLQPIFYDRSLAYFDACFSSDSKNLIALPSRFPGFVFMFKLPKPQNLWNNLYFHDSSEFVPISSRSRFTPRSCGPLFVIGPAKNSFGKPLEMTHISGSVNSKLHTFSTQKKPQKTTTTKQNKNKNKNKQEIKGKNEKQKQETREESKESKEEKEEKEEEVEVEQRSESDFVTWNDLGYGEYCLWSLKSAKYVYKNYSFLEKKFVNKDKLNIEKQFEEIYDDSDDSECYYEDNSSEDYYYSSTESSDELNKLKWNDNRNDWSLDDEDDDDDDDDDDENDDEEYDEYSFEYSDQVSEIEDLQITESTKKETNINNNKKLDNTKIKNNSLRSETQKNENENKNNENPQKNEEAIPQTEPKNQKEINDELVHSKQFKENKTLGEKEESHKEEHNNYTNTKNNNRISNNNNKNAVENENGNINNNNENEKLNINNNQVEKHEDESEEWDDGDDDGDSDGDEDEGDGEESEEVEDNRFLNNQRRGRRKERKGNKRDGFYFYKNFEYFPRILFPSVHKTDQINEKTQPTAYILDMKFSPPSYSIINEGYDGDDEEDETEKEITFPIENKYENTKLLAVIIRHSFRNSSDNGIGISMVDGSVPKRQDIDDPEEIKKNQRMQTKKGSESSLKSSIELKDLGNHLKVMYHKSMNQKNAIWYRASESSDRNDLLCSKWTNTMLIGQAPSASIVLRGKGVYELVDYSYGSEFQALYSYFVKNVVNFVTVTSYHRFWLTKTGELRLIIVNPTVPSLHPEWKHIFNTSGNQKMDNYLYRQIGRRVGYYINKIEDKLSDTRGGRTKGGRSKGRRGGGGKQYNSNNNDNKRVFGGFGLCESCVGLHLYRCFFCGTLLTRPLQCGMTLSAVYCSKECQANHWKTWKMRITHHELKK</sequence>